<name>A0A383BJN1_9ZZZZ</name>
<gene>
    <name evidence="1" type="ORF">METZ01_LOCUS472905</name>
</gene>
<organism evidence="1">
    <name type="scientific">marine metagenome</name>
    <dbReference type="NCBI Taxonomy" id="408172"/>
    <lineage>
        <taxon>unclassified sequences</taxon>
        <taxon>metagenomes</taxon>
        <taxon>ecological metagenomes</taxon>
    </lineage>
</organism>
<reference evidence="1" key="1">
    <citation type="submission" date="2018-05" db="EMBL/GenBank/DDBJ databases">
        <authorList>
            <person name="Lanie J.A."/>
            <person name="Ng W.-L."/>
            <person name="Kazmierczak K.M."/>
            <person name="Andrzejewski T.M."/>
            <person name="Davidsen T.M."/>
            <person name="Wayne K.J."/>
            <person name="Tettelin H."/>
            <person name="Glass J.I."/>
            <person name="Rusch D."/>
            <person name="Podicherti R."/>
            <person name="Tsui H.-C.T."/>
            <person name="Winkler M.E."/>
        </authorList>
    </citation>
    <scope>NUCLEOTIDE SEQUENCE</scope>
</reference>
<dbReference type="AlphaFoldDB" id="A0A383BJN1"/>
<evidence type="ECO:0000313" key="1">
    <source>
        <dbReference type="EMBL" id="SVE20051.1"/>
    </source>
</evidence>
<dbReference type="EMBL" id="UINC01200935">
    <property type="protein sequence ID" value="SVE20051.1"/>
    <property type="molecule type" value="Genomic_DNA"/>
</dbReference>
<accession>A0A383BJN1</accession>
<feature type="non-terminal residue" evidence="1">
    <location>
        <position position="53"/>
    </location>
</feature>
<proteinExistence type="predicted"/>
<protein>
    <submittedName>
        <fullName evidence="1">Uncharacterized protein</fullName>
    </submittedName>
</protein>
<sequence length="53" mass="5585">MLLVLSLVLAGPPVANESSAQPTGTTATTYTIEDCVRIALQRNAKLEEAEAKV</sequence>